<reference evidence="2" key="1">
    <citation type="submission" date="2021-07" db="EMBL/GenBank/DDBJ databases">
        <authorList>
            <person name="Durling M."/>
        </authorList>
    </citation>
    <scope>NUCLEOTIDE SEQUENCE</scope>
</reference>
<dbReference type="AlphaFoldDB" id="A0A9N9PTG9"/>
<gene>
    <name evidence="2" type="ORF">HYALB_00005805</name>
</gene>
<accession>A0A9N9PTG9</accession>
<dbReference type="PANTHER" id="PTHR43431">
    <property type="entry name" value="OXIDOREDUCTASE, SHORT CHAIN DEHYDROGENASE/REDUCTASE FAMILY (AFU_ORTHOLOGUE AFUA_5G14000)"/>
    <property type="match status" value="1"/>
</dbReference>
<dbReference type="InterPro" id="IPR036291">
    <property type="entry name" value="NAD(P)-bd_dom_sf"/>
</dbReference>
<feature type="compositionally biased region" description="Low complexity" evidence="1">
    <location>
        <begin position="124"/>
        <end position="133"/>
    </location>
</feature>
<protein>
    <recommendedName>
        <fullName evidence="4">NAD(P)-binding protein</fullName>
    </recommendedName>
</protein>
<dbReference type="Proteomes" id="UP000701801">
    <property type="component" value="Unassembled WGS sequence"/>
</dbReference>
<sequence length="322" mass="35477">MPTQHNSILQFTPHPIIPYYSLLQPPPPKPLTTQTTQTSFHLPFTQPNPPSATLIMIQKSLLIGSGPLIGVEVAEIFAQNKFSHIALLSRSLSNLHRERETILSSLQDSTAQLPPNAQHSTHAQPSPKTQSSPKPQPPPEIKLWTADTTNPTSVVEAVREVGSWLGGKLDFFVYNPARVHRSSLLEWEGDEVIIGGLKTTTLTPHHLLPLLLSTTKPSIFITTSHLSLLPPPNFVTLSILKAAQRSLILSLQHEFGSKIHIALVYINGIVGRKRDGEGEGGMGDGFGGRLLDPKDIAGMFWGLYTDEKDHWRGEVDFGKWKS</sequence>
<dbReference type="PANTHER" id="PTHR43431:SF7">
    <property type="entry name" value="OXIDOREDUCTASE, SHORT CHAIN DEHYDROGENASE_REDUCTASE FAMILY (AFU_ORTHOLOGUE AFUA_5G14000)"/>
    <property type="match status" value="1"/>
</dbReference>
<dbReference type="EMBL" id="CAJVRM010000108">
    <property type="protein sequence ID" value="CAG8974533.1"/>
    <property type="molecule type" value="Genomic_DNA"/>
</dbReference>
<name>A0A9N9PTG9_9HELO</name>
<feature type="region of interest" description="Disordered" evidence="1">
    <location>
        <begin position="110"/>
        <end position="146"/>
    </location>
</feature>
<comment type="caution">
    <text evidence="2">The sequence shown here is derived from an EMBL/GenBank/DDBJ whole genome shotgun (WGS) entry which is preliminary data.</text>
</comment>
<organism evidence="2 3">
    <name type="scientific">Hymenoscyphus albidus</name>
    <dbReference type="NCBI Taxonomy" id="595503"/>
    <lineage>
        <taxon>Eukaryota</taxon>
        <taxon>Fungi</taxon>
        <taxon>Dikarya</taxon>
        <taxon>Ascomycota</taxon>
        <taxon>Pezizomycotina</taxon>
        <taxon>Leotiomycetes</taxon>
        <taxon>Helotiales</taxon>
        <taxon>Helotiaceae</taxon>
        <taxon>Hymenoscyphus</taxon>
    </lineage>
</organism>
<dbReference type="OrthoDB" id="5336600at2759"/>
<feature type="compositionally biased region" description="Polar residues" evidence="1">
    <location>
        <begin position="110"/>
        <end position="123"/>
    </location>
</feature>
<evidence type="ECO:0000256" key="1">
    <source>
        <dbReference type="SAM" id="MobiDB-lite"/>
    </source>
</evidence>
<keyword evidence="3" id="KW-1185">Reference proteome</keyword>
<evidence type="ECO:0000313" key="3">
    <source>
        <dbReference type="Proteomes" id="UP000701801"/>
    </source>
</evidence>
<evidence type="ECO:0000313" key="2">
    <source>
        <dbReference type="EMBL" id="CAG8974533.1"/>
    </source>
</evidence>
<dbReference type="SUPFAM" id="SSF51735">
    <property type="entry name" value="NAD(P)-binding Rossmann-fold domains"/>
    <property type="match status" value="1"/>
</dbReference>
<proteinExistence type="predicted"/>
<dbReference type="Gene3D" id="3.40.50.720">
    <property type="entry name" value="NAD(P)-binding Rossmann-like Domain"/>
    <property type="match status" value="1"/>
</dbReference>
<evidence type="ECO:0008006" key="4">
    <source>
        <dbReference type="Google" id="ProtNLM"/>
    </source>
</evidence>